<protein>
    <submittedName>
        <fullName evidence="1">Type VI secretion system tube protein Hcp</fullName>
    </submittedName>
</protein>
<gene>
    <name evidence="1" type="primary">hcp</name>
    <name evidence="1" type="ORF">GTG28_07690</name>
</gene>
<evidence type="ECO:0000313" key="1">
    <source>
        <dbReference type="EMBL" id="MYM59101.1"/>
    </source>
</evidence>
<dbReference type="EMBL" id="WWEU01000002">
    <property type="protein sequence ID" value="MYM59101.1"/>
    <property type="molecule type" value="Genomic_DNA"/>
</dbReference>
<keyword evidence="2" id="KW-1185">Reference proteome</keyword>
<accession>A0A6L8LSM7</accession>
<proteinExistence type="predicted"/>
<dbReference type="SUPFAM" id="SSF141452">
    <property type="entry name" value="Hcp1-like"/>
    <property type="match status" value="1"/>
</dbReference>
<dbReference type="InterPro" id="IPR008514">
    <property type="entry name" value="T6SS_Hcp"/>
</dbReference>
<dbReference type="Proteomes" id="UP000478571">
    <property type="component" value="Unassembled WGS sequence"/>
</dbReference>
<evidence type="ECO:0000313" key="2">
    <source>
        <dbReference type="Proteomes" id="UP000478571"/>
    </source>
</evidence>
<comment type="caution">
    <text evidence="1">The sequence shown here is derived from an EMBL/GenBank/DDBJ whole genome shotgun (WGS) entry which is preliminary data.</text>
</comment>
<name>A0A6L8LSM7_9VIBR</name>
<dbReference type="NCBIfam" id="TIGR03344">
    <property type="entry name" value="VI_effect_Hcp1"/>
    <property type="match status" value="1"/>
</dbReference>
<dbReference type="Gene3D" id="2.30.110.20">
    <property type="entry name" value="Hcp1-like"/>
    <property type="match status" value="1"/>
</dbReference>
<dbReference type="InterPro" id="IPR052947">
    <property type="entry name" value="T6SS_Hcp1_domain"/>
</dbReference>
<dbReference type="RefSeq" id="WP_160928564.1">
    <property type="nucleotide sequence ID" value="NZ_WWEU01000002.1"/>
</dbReference>
<dbReference type="PANTHER" id="PTHR34319:SF7">
    <property type="entry name" value="HNH ENDONUCLEASE DOMAIN-CONTAINING PROTEIN"/>
    <property type="match status" value="1"/>
</dbReference>
<dbReference type="InterPro" id="IPR036624">
    <property type="entry name" value="Hcp1-lik_sf"/>
</dbReference>
<dbReference type="PANTHER" id="PTHR34319">
    <property type="entry name" value="MAJOR EXPORTED PROTEIN"/>
    <property type="match status" value="1"/>
</dbReference>
<dbReference type="Pfam" id="PF05638">
    <property type="entry name" value="T6SS_HCP"/>
    <property type="match status" value="1"/>
</dbReference>
<dbReference type="AlphaFoldDB" id="A0A6L8LSM7"/>
<reference evidence="1 2" key="1">
    <citation type="submission" date="2020-01" db="EMBL/GenBank/DDBJ databases">
        <title>Draft Genome Sequence of Vibrio sp. strain OCN044, Isolated from a Healthy Coral at Palmyra Atoll.</title>
        <authorList>
            <person name="Videau P."/>
            <person name="Loughran R."/>
            <person name="Esquivel A."/>
            <person name="Deadmond M."/>
            <person name="Paddock B.E."/>
            <person name="Saw J.H."/>
            <person name="Ushijima B."/>
        </authorList>
    </citation>
    <scope>NUCLEOTIDE SEQUENCE [LARGE SCALE GENOMIC DNA]</scope>
    <source>
        <strain evidence="1 2">OCN044</strain>
    </source>
</reference>
<sequence>MSATAYLSIESISSGCLSTGCNTPESMGNSYQLWHKDEITVLSFSHSVAYDNRSIHNPIQIVKKIDKASPVLAQACSDGEELKCHLTFYRPNPKGGSELFYEINLTGALIRSVSTHMPHVIDFNENEMTETVIIAYRDINWRHVGANTAAFASWLQPFSEKAKQPQQ</sequence>
<organism evidence="1 2">
    <name type="scientific">Vibrio tetraodonis subsp. pristinus</name>
    <dbReference type="NCBI Taxonomy" id="2695891"/>
    <lineage>
        <taxon>Bacteria</taxon>
        <taxon>Pseudomonadati</taxon>
        <taxon>Pseudomonadota</taxon>
        <taxon>Gammaproteobacteria</taxon>
        <taxon>Vibrionales</taxon>
        <taxon>Vibrionaceae</taxon>
        <taxon>Vibrio</taxon>
    </lineage>
</organism>